<dbReference type="Gene3D" id="1.10.630.10">
    <property type="entry name" value="Cytochrome P450"/>
    <property type="match status" value="2"/>
</dbReference>
<dbReference type="GO" id="GO:0005506">
    <property type="term" value="F:iron ion binding"/>
    <property type="evidence" value="ECO:0007669"/>
    <property type="project" value="InterPro"/>
</dbReference>
<reference evidence="13" key="2">
    <citation type="submission" date="2019-07" db="EMBL/GenBank/DDBJ databases">
        <authorList>
            <person name="Yang Y."/>
            <person name="Bocs S."/>
            <person name="Baudouin L."/>
        </authorList>
    </citation>
    <scope>NUCLEOTIDE SEQUENCE</scope>
    <source>
        <tissue evidence="13">Spear leaf of Hainan Tall coconut</tissue>
    </source>
</reference>
<evidence type="ECO:0000256" key="5">
    <source>
        <dbReference type="ARBA" id="ARBA00022692"/>
    </source>
</evidence>
<evidence type="ECO:0000313" key="14">
    <source>
        <dbReference type="Proteomes" id="UP000797356"/>
    </source>
</evidence>
<evidence type="ECO:0000256" key="4">
    <source>
        <dbReference type="ARBA" id="ARBA00022617"/>
    </source>
</evidence>
<proteinExistence type="inferred from homology"/>
<evidence type="ECO:0000256" key="11">
    <source>
        <dbReference type="ARBA" id="ARBA00023136"/>
    </source>
</evidence>
<keyword evidence="8" id="KW-0560">Oxidoreductase</keyword>
<evidence type="ECO:0000256" key="3">
    <source>
        <dbReference type="ARBA" id="ARBA00010617"/>
    </source>
</evidence>
<keyword evidence="4 12" id="KW-0349">Heme</keyword>
<keyword evidence="14" id="KW-1185">Reference proteome</keyword>
<dbReference type="AlphaFoldDB" id="A0A8K0N571"/>
<dbReference type="InterPro" id="IPR036396">
    <property type="entry name" value="Cyt_P450_sf"/>
</dbReference>
<keyword evidence="6 12" id="KW-0479">Metal-binding</keyword>
<comment type="cofactor">
    <cofactor evidence="1 12">
        <name>heme</name>
        <dbReference type="ChEBI" id="CHEBI:30413"/>
    </cofactor>
</comment>
<dbReference type="SUPFAM" id="SSF48264">
    <property type="entry name" value="Cytochrome P450"/>
    <property type="match status" value="1"/>
</dbReference>
<dbReference type="EMBL" id="CM017879">
    <property type="protein sequence ID" value="KAG1358558.1"/>
    <property type="molecule type" value="Genomic_DNA"/>
</dbReference>
<accession>A0A8K0N571</accession>
<keyword evidence="9 12" id="KW-0408">Iron</keyword>
<dbReference type="InterPro" id="IPR001128">
    <property type="entry name" value="Cyt_P450"/>
</dbReference>
<comment type="similarity">
    <text evidence="3">Belongs to the cytochrome P450 family.</text>
</comment>
<evidence type="ECO:0000256" key="2">
    <source>
        <dbReference type="ARBA" id="ARBA00004167"/>
    </source>
</evidence>
<dbReference type="GO" id="GO:0016020">
    <property type="term" value="C:membrane"/>
    <property type="evidence" value="ECO:0007669"/>
    <property type="project" value="UniProtKB-SubCell"/>
</dbReference>
<keyword evidence="11" id="KW-0472">Membrane</keyword>
<dbReference type="GO" id="GO:0020037">
    <property type="term" value="F:heme binding"/>
    <property type="evidence" value="ECO:0007669"/>
    <property type="project" value="InterPro"/>
</dbReference>
<feature type="binding site" description="axial binding residue" evidence="12">
    <location>
        <position position="328"/>
    </location>
    <ligand>
        <name>heme</name>
        <dbReference type="ChEBI" id="CHEBI:30413"/>
    </ligand>
    <ligandPart>
        <name>Fe</name>
        <dbReference type="ChEBI" id="CHEBI:18248"/>
    </ligandPart>
</feature>
<dbReference type="GO" id="GO:0016705">
    <property type="term" value="F:oxidoreductase activity, acting on paired donors, with incorporation or reduction of molecular oxygen"/>
    <property type="evidence" value="ECO:0007669"/>
    <property type="project" value="InterPro"/>
</dbReference>
<keyword evidence="10" id="KW-0503">Monooxygenase</keyword>
<reference evidence="13" key="1">
    <citation type="journal article" date="2017" name="Gigascience">
        <title>The genome draft of coconut (Cocos nucifera).</title>
        <authorList>
            <person name="Xiao Y."/>
            <person name="Xu P."/>
            <person name="Fan H."/>
            <person name="Baudouin L."/>
            <person name="Xia W."/>
            <person name="Bocs S."/>
            <person name="Xu J."/>
            <person name="Li Q."/>
            <person name="Guo A."/>
            <person name="Zhou L."/>
            <person name="Li J."/>
            <person name="Wu Y."/>
            <person name="Ma Z."/>
            <person name="Armero A."/>
            <person name="Issali A.E."/>
            <person name="Liu N."/>
            <person name="Peng M."/>
            <person name="Yang Y."/>
        </authorList>
    </citation>
    <scope>NUCLEOTIDE SEQUENCE</scope>
    <source>
        <tissue evidence="13">Spear leaf of Hainan Tall coconut</tissue>
    </source>
</reference>
<sequence length="338" mass="38391">MLFAPYGDHWRRLRKLCVMEVLSAKRVQSFQFVREEVSDLIDTVHSTSPSPVNLSEMLHTFTNTITARVAFGSRCRDAAAYLEAMKEGTLLAGGFNLADLLPSLGFISLVTGIKNKLERCHQKIDGILEGIIEERKEIRAALLKDGNGETMEENILDVLLNFQGRDGLGFSLTATTIKAIIFVRRICSREWDRGFIYDMDNVRADEEPRVMKKAQTEVREALGGKSKFTEKDVGQLSYVLKLVIKESLRLHPPAPLLVPRECTKTCEINSYVIPVKTRVIFIAWAMGRDSQYWDDPEEFKPERFEGSSIDFKGNCYEYMPFGAGRRMCPRINFCTVVV</sequence>
<keyword evidence="7" id="KW-1133">Transmembrane helix</keyword>
<dbReference type="InterPro" id="IPR052306">
    <property type="entry name" value="CYP450_71D"/>
</dbReference>
<dbReference type="OrthoDB" id="765152at2759"/>
<evidence type="ECO:0000256" key="10">
    <source>
        <dbReference type="ARBA" id="ARBA00023033"/>
    </source>
</evidence>
<evidence type="ECO:0000256" key="1">
    <source>
        <dbReference type="ARBA" id="ARBA00001971"/>
    </source>
</evidence>
<gene>
    <name evidence="13" type="ORF">COCNU_08G000040</name>
</gene>
<dbReference type="PRINTS" id="PR00465">
    <property type="entry name" value="EP450IV"/>
</dbReference>
<dbReference type="PANTHER" id="PTHR47953">
    <property type="entry name" value="OS08G0105600 PROTEIN"/>
    <property type="match status" value="1"/>
</dbReference>
<dbReference type="Pfam" id="PF00067">
    <property type="entry name" value="p450"/>
    <property type="match status" value="2"/>
</dbReference>
<dbReference type="GO" id="GO:0004497">
    <property type="term" value="F:monooxygenase activity"/>
    <property type="evidence" value="ECO:0007669"/>
    <property type="project" value="UniProtKB-KW"/>
</dbReference>
<dbReference type="InterPro" id="IPR002403">
    <property type="entry name" value="Cyt_P450_E_grp-IV"/>
</dbReference>
<keyword evidence="5" id="KW-0812">Transmembrane</keyword>
<dbReference type="PANTHER" id="PTHR47953:SF19">
    <property type="entry name" value="OS06G0641600 PROTEIN"/>
    <property type="match status" value="1"/>
</dbReference>
<name>A0A8K0N571_COCNU</name>
<protein>
    <submittedName>
        <fullName evidence="13">Putative Premnaspirodiene oxygenase</fullName>
    </submittedName>
</protein>
<comment type="caution">
    <text evidence="13">The sequence shown here is derived from an EMBL/GenBank/DDBJ whole genome shotgun (WGS) entry which is preliminary data.</text>
</comment>
<dbReference type="PRINTS" id="PR00385">
    <property type="entry name" value="P450"/>
</dbReference>
<evidence type="ECO:0000256" key="6">
    <source>
        <dbReference type="ARBA" id="ARBA00022723"/>
    </source>
</evidence>
<comment type="subcellular location">
    <subcellularLocation>
        <location evidence="2">Membrane</location>
        <topology evidence="2">Single-pass membrane protein</topology>
    </subcellularLocation>
</comment>
<evidence type="ECO:0000256" key="9">
    <source>
        <dbReference type="ARBA" id="ARBA00023004"/>
    </source>
</evidence>
<evidence type="ECO:0000256" key="12">
    <source>
        <dbReference type="PIRSR" id="PIRSR602403-1"/>
    </source>
</evidence>
<evidence type="ECO:0000256" key="8">
    <source>
        <dbReference type="ARBA" id="ARBA00023002"/>
    </source>
</evidence>
<dbReference type="Proteomes" id="UP000797356">
    <property type="component" value="Chromosome 8"/>
</dbReference>
<organism evidence="13 14">
    <name type="scientific">Cocos nucifera</name>
    <name type="common">Coconut palm</name>
    <dbReference type="NCBI Taxonomy" id="13894"/>
    <lineage>
        <taxon>Eukaryota</taxon>
        <taxon>Viridiplantae</taxon>
        <taxon>Streptophyta</taxon>
        <taxon>Embryophyta</taxon>
        <taxon>Tracheophyta</taxon>
        <taxon>Spermatophyta</taxon>
        <taxon>Magnoliopsida</taxon>
        <taxon>Liliopsida</taxon>
        <taxon>Arecaceae</taxon>
        <taxon>Arecoideae</taxon>
        <taxon>Cocoseae</taxon>
        <taxon>Attaleinae</taxon>
        <taxon>Cocos</taxon>
    </lineage>
</organism>
<evidence type="ECO:0000256" key="7">
    <source>
        <dbReference type="ARBA" id="ARBA00022989"/>
    </source>
</evidence>
<evidence type="ECO:0000313" key="13">
    <source>
        <dbReference type="EMBL" id="KAG1358558.1"/>
    </source>
</evidence>